<feature type="domain" description="Strawberry notch helicase C" evidence="2">
    <location>
        <begin position="92"/>
        <end position="346"/>
    </location>
</feature>
<sequence length="627" mass="69920">MIIQSGNPKMNQQNNRLKSRTPHNGDAAYYVMDYLAHSFPTQLFEPYTDENGDLRSRPAVDSGGTPIICREAEQRRDALIEHLGALAPVQGALDQILWHFSGDVVAEVTGRKRRIVRTSEGRLKVENRPASSNLGETQAFMDDTKRILVFSDAGGTGRSYHADLGAKNQRLRVHYLLEPGWKADNAIQGLGRTNRTNQAQPPLFRPVATNVKGEKRFLSTIARRLDTLGAITKGQRETGGQNMFRAEDNLESPYARGALRQFFYKLRAGKIDACSYARFQEMTGLTLDDADGCMKEVLPPIQQFLNRCLALKISMQGAIFDAFGEFLAAIIEDARQAGTLDVGLETLRAERFVITDRKVIFEHEATGATATALTVERTDRNDPLTLSKVKSICARTPGAKLFWNATSKRAGLMTNAPAYMDEDGVPIRRIKLLRPMTYDLFEVGEFAKSNWQEIDDTTFEKLWQAEVDAVPEFTTSKITLICGLLLPIWDRLPADNMRIYRLQAEDGERAIGRLVSQEQLINVYARLGLDTDIQMEPDDVLRAVMETRATLNLVNGFQLRRSLVMGQPRLEVVGATGAILSELKTMGCFTEVIQWKTRVFLPSEDRDALAALLARFPVGTAVDGAAQ</sequence>
<organism evidence="3">
    <name type="scientific">marine sediment metagenome</name>
    <dbReference type="NCBI Taxonomy" id="412755"/>
    <lineage>
        <taxon>unclassified sequences</taxon>
        <taxon>metagenomes</taxon>
        <taxon>ecological metagenomes</taxon>
    </lineage>
</organism>
<evidence type="ECO:0000313" key="3">
    <source>
        <dbReference type="EMBL" id="KKN74390.1"/>
    </source>
</evidence>
<dbReference type="PANTHER" id="PTHR12706">
    <property type="entry name" value="STRAWBERRY NOTCH-RELATED"/>
    <property type="match status" value="1"/>
</dbReference>
<evidence type="ECO:0000259" key="2">
    <source>
        <dbReference type="Pfam" id="PF13871"/>
    </source>
</evidence>
<dbReference type="EMBL" id="LAZR01000327">
    <property type="protein sequence ID" value="KKN74390.1"/>
    <property type="molecule type" value="Genomic_DNA"/>
</dbReference>
<dbReference type="GO" id="GO:0006355">
    <property type="term" value="P:regulation of DNA-templated transcription"/>
    <property type="evidence" value="ECO:0007669"/>
    <property type="project" value="InterPro"/>
</dbReference>
<protein>
    <recommendedName>
        <fullName evidence="2">Strawberry notch helicase C domain-containing protein</fullName>
    </recommendedName>
</protein>
<comment type="caution">
    <text evidence="3">The sequence shown here is derived from an EMBL/GenBank/DDBJ whole genome shotgun (WGS) entry which is preliminary data.</text>
</comment>
<name>A0A0F9SZR0_9ZZZZ</name>
<evidence type="ECO:0000256" key="1">
    <source>
        <dbReference type="SAM" id="MobiDB-lite"/>
    </source>
</evidence>
<dbReference type="AlphaFoldDB" id="A0A0F9SZR0"/>
<proteinExistence type="predicted"/>
<reference evidence="3" key="1">
    <citation type="journal article" date="2015" name="Nature">
        <title>Complex archaea that bridge the gap between prokaryotes and eukaryotes.</title>
        <authorList>
            <person name="Spang A."/>
            <person name="Saw J.H."/>
            <person name="Jorgensen S.L."/>
            <person name="Zaremba-Niedzwiedzka K."/>
            <person name="Martijn J."/>
            <person name="Lind A.E."/>
            <person name="van Eijk R."/>
            <person name="Schleper C."/>
            <person name="Guy L."/>
            <person name="Ettema T.J."/>
        </authorList>
    </citation>
    <scope>NUCLEOTIDE SEQUENCE</scope>
</reference>
<dbReference type="PANTHER" id="PTHR12706:SF30">
    <property type="entry name" value="PROTEIN STRAWBERRY NOTCH-RELATED"/>
    <property type="match status" value="1"/>
</dbReference>
<accession>A0A0F9SZR0</accession>
<dbReference type="InterPro" id="IPR026937">
    <property type="entry name" value="SBNO_Helicase_C_dom"/>
</dbReference>
<feature type="compositionally biased region" description="Polar residues" evidence="1">
    <location>
        <begin position="1"/>
        <end position="16"/>
    </location>
</feature>
<dbReference type="InterPro" id="IPR026741">
    <property type="entry name" value="SNO"/>
</dbReference>
<feature type="region of interest" description="Disordered" evidence="1">
    <location>
        <begin position="1"/>
        <end position="22"/>
    </location>
</feature>
<gene>
    <name evidence="3" type="ORF">LCGC14_0390980</name>
</gene>
<dbReference type="Pfam" id="PF13871">
    <property type="entry name" value="Helicase_C_4"/>
    <property type="match status" value="1"/>
</dbReference>